<dbReference type="EMBL" id="JANBVO010000011">
    <property type="protein sequence ID" value="KAJ9148913.1"/>
    <property type="molecule type" value="Genomic_DNA"/>
</dbReference>
<dbReference type="GO" id="GO:0046872">
    <property type="term" value="F:metal ion binding"/>
    <property type="evidence" value="ECO:0007669"/>
    <property type="project" value="UniProtKB-KW"/>
</dbReference>
<accession>A0AA38RUV9</accession>
<reference evidence="5" key="1">
    <citation type="submission" date="2022-07" db="EMBL/GenBank/DDBJ databases">
        <title>Fungi with potential for degradation of polypropylene.</title>
        <authorList>
            <person name="Gostincar C."/>
        </authorList>
    </citation>
    <scope>NUCLEOTIDE SEQUENCE</scope>
    <source>
        <strain evidence="5">EXF-13308</strain>
    </source>
</reference>
<dbReference type="SUPFAM" id="SSF51316">
    <property type="entry name" value="Mss4-like"/>
    <property type="match status" value="2"/>
</dbReference>
<keyword evidence="2" id="KW-0479">Metal-binding</keyword>
<feature type="domain" description="CENP-V/GFA" evidence="4">
    <location>
        <begin position="10"/>
        <end position="113"/>
    </location>
</feature>
<dbReference type="InterPro" id="IPR006913">
    <property type="entry name" value="CENP-V/GFA"/>
</dbReference>
<dbReference type="InterPro" id="IPR052355">
    <property type="entry name" value="CENP-V-like"/>
</dbReference>
<evidence type="ECO:0000256" key="3">
    <source>
        <dbReference type="ARBA" id="ARBA00022833"/>
    </source>
</evidence>
<keyword evidence="3" id="KW-0862">Zinc</keyword>
<keyword evidence="6" id="KW-1185">Reference proteome</keyword>
<proteinExistence type="inferred from homology"/>
<name>A0AA38RUV9_9PEZI</name>
<evidence type="ECO:0000256" key="1">
    <source>
        <dbReference type="ARBA" id="ARBA00005495"/>
    </source>
</evidence>
<dbReference type="Gene3D" id="2.170.150.70">
    <property type="match status" value="2"/>
</dbReference>
<sequence length="290" mass="32842">MGEDAPLKTYRGNCHCAAFVFEITRPELKQVGECNCSICHKKGYAWFFAGADDVRVVKGDMGGLKEYAFNEGNFVHRFCPNCATPIMAYCPSMPAGRNTGINARVLQDVDVWKLETQMHDGRKLEPAYRAPVYTGPAPDGNFEGGGRTYTGSCHCGAIRLAIKTPKPLDEYEKVIECNCSICMRLADLWIYPKEENIALEGVENVAHYKLGPEVWRKVFCKYCGVHIMSDINPVSAEQVKELPEEVQKWREEYKDVRPLNIRVLNDFDSNTVKTQRIDGWNLYPPLYVNP</sequence>
<dbReference type="GO" id="GO:0016846">
    <property type="term" value="F:carbon-sulfur lyase activity"/>
    <property type="evidence" value="ECO:0007669"/>
    <property type="project" value="InterPro"/>
</dbReference>
<comment type="caution">
    <text evidence="5">The sequence shown here is derived from an EMBL/GenBank/DDBJ whole genome shotgun (WGS) entry which is preliminary data.</text>
</comment>
<evidence type="ECO:0000313" key="5">
    <source>
        <dbReference type="EMBL" id="KAJ9148913.1"/>
    </source>
</evidence>
<feature type="domain" description="CENP-V/GFA" evidence="4">
    <location>
        <begin position="149"/>
        <end position="281"/>
    </location>
</feature>
<dbReference type="Proteomes" id="UP001174694">
    <property type="component" value="Unassembled WGS sequence"/>
</dbReference>
<comment type="similarity">
    <text evidence="1">Belongs to the Gfa family.</text>
</comment>
<dbReference type="PANTHER" id="PTHR28620:SF1">
    <property type="entry name" value="CENP-V_GFA DOMAIN-CONTAINING PROTEIN"/>
    <property type="match status" value="1"/>
</dbReference>
<dbReference type="Pfam" id="PF04828">
    <property type="entry name" value="GFA"/>
    <property type="match status" value="2"/>
</dbReference>
<organism evidence="5 6">
    <name type="scientific">Pleurostoma richardsiae</name>
    <dbReference type="NCBI Taxonomy" id="41990"/>
    <lineage>
        <taxon>Eukaryota</taxon>
        <taxon>Fungi</taxon>
        <taxon>Dikarya</taxon>
        <taxon>Ascomycota</taxon>
        <taxon>Pezizomycotina</taxon>
        <taxon>Sordariomycetes</taxon>
        <taxon>Sordariomycetidae</taxon>
        <taxon>Calosphaeriales</taxon>
        <taxon>Pleurostomataceae</taxon>
        <taxon>Pleurostoma</taxon>
    </lineage>
</organism>
<protein>
    <submittedName>
        <fullName evidence="5">Centromere protein V</fullName>
    </submittedName>
</protein>
<evidence type="ECO:0000259" key="4">
    <source>
        <dbReference type="PROSITE" id="PS51891"/>
    </source>
</evidence>
<evidence type="ECO:0000256" key="2">
    <source>
        <dbReference type="ARBA" id="ARBA00022723"/>
    </source>
</evidence>
<dbReference type="PROSITE" id="PS51891">
    <property type="entry name" value="CENP_V_GFA"/>
    <property type="match status" value="2"/>
</dbReference>
<gene>
    <name evidence="5" type="ORF">NKR23_g4565</name>
</gene>
<dbReference type="AlphaFoldDB" id="A0AA38RUV9"/>
<evidence type="ECO:0000313" key="6">
    <source>
        <dbReference type="Proteomes" id="UP001174694"/>
    </source>
</evidence>
<dbReference type="InterPro" id="IPR011057">
    <property type="entry name" value="Mss4-like_sf"/>
</dbReference>
<dbReference type="PANTHER" id="PTHR28620">
    <property type="entry name" value="CENTROMERE PROTEIN V"/>
    <property type="match status" value="1"/>
</dbReference>